<dbReference type="Pfam" id="PF00581">
    <property type="entry name" value="Rhodanese"/>
    <property type="match status" value="4"/>
</dbReference>
<evidence type="ECO:0000313" key="2">
    <source>
        <dbReference type="EMBL" id="MBB3810451.1"/>
    </source>
</evidence>
<dbReference type="InterPro" id="IPR001763">
    <property type="entry name" value="Rhodanese-like_dom"/>
</dbReference>
<dbReference type="InterPro" id="IPR050229">
    <property type="entry name" value="GlpE_sulfurtransferase"/>
</dbReference>
<feature type="domain" description="Rhodanese" evidence="1">
    <location>
        <begin position="292"/>
        <end position="376"/>
    </location>
</feature>
<evidence type="ECO:0000313" key="3">
    <source>
        <dbReference type="Proteomes" id="UP000537592"/>
    </source>
</evidence>
<keyword evidence="2" id="KW-0808">Transferase</keyword>
<reference evidence="2 3" key="1">
    <citation type="submission" date="2020-08" db="EMBL/GenBank/DDBJ databases">
        <title>Genomic Encyclopedia of Type Strains, Phase IV (KMG-IV): sequencing the most valuable type-strain genomes for metagenomic binning, comparative biology and taxonomic classification.</title>
        <authorList>
            <person name="Goeker M."/>
        </authorList>
    </citation>
    <scope>NUCLEOTIDE SEQUENCE [LARGE SCALE GENOMIC DNA]</scope>
    <source>
        <strain evidence="2 3">DSM 28760</strain>
    </source>
</reference>
<gene>
    <name evidence="2" type="ORF">FHS81_002552</name>
</gene>
<keyword evidence="3" id="KW-1185">Reference proteome</keyword>
<sequence>MSLNIQPAPATANATPVGVITPQELRTEALDGGEIAVVDARTGDRYIQGHISISVELPYGEIETQADSLLPRRSVRVVVTDDDGGDLAFAAARRLLSLGYTDVRVLEGGLEGWQRAGNILITGQYALSKALGEFIERRYHTPRISAQDLHARIEAGEELVILDTRPLDEFHHISIPGGIAAPGAELLYRIFDKVPSPDTPVVINCAGRTRAIIGAQALRNAGFPNPVVSLENGTSAWLLEGFEPARGASAEAARPTPEGVARASEAASTLVDRFGIRTLTKAELDTFRAAENEQTLYLFDVRTADEYAQGHLPGARSAPGGQLVQTTDRFVGVRQGRIVLIDDPDLVRSRITASWLIQLGHEHVYVYPATREELTETGQGDIRVLRDADAAKTIESSELEALLTADEAVVIDLDPPPPYFRERHFIPGSHVARRVTLARNLSRIPGNGHIVLTSGDGAIARLAAAELVDGERPVVALAGGTQAWIAAGLPVKTGLDQPAIDPAEALPPLPTLEERRVSLAAYVSWGDHITDELQKDGLVNFKEGAQ</sequence>
<feature type="domain" description="Rhodanese" evidence="1">
    <location>
        <begin position="404"/>
        <end position="493"/>
    </location>
</feature>
<dbReference type="Proteomes" id="UP000537592">
    <property type="component" value="Unassembled WGS sequence"/>
</dbReference>
<dbReference type="InterPro" id="IPR036873">
    <property type="entry name" value="Rhodanese-like_dom_sf"/>
</dbReference>
<dbReference type="PANTHER" id="PTHR43031:SF1">
    <property type="entry name" value="PYRIDINE NUCLEOTIDE-DISULPHIDE OXIDOREDUCTASE"/>
    <property type="match status" value="1"/>
</dbReference>
<dbReference type="EMBL" id="JACICC010000006">
    <property type="protein sequence ID" value="MBB3810451.1"/>
    <property type="molecule type" value="Genomic_DNA"/>
</dbReference>
<organism evidence="2 3">
    <name type="scientific">Pseudochelatococcus contaminans</name>
    <dbReference type="NCBI Taxonomy" id="1538103"/>
    <lineage>
        <taxon>Bacteria</taxon>
        <taxon>Pseudomonadati</taxon>
        <taxon>Pseudomonadota</taxon>
        <taxon>Alphaproteobacteria</taxon>
        <taxon>Hyphomicrobiales</taxon>
        <taxon>Chelatococcaceae</taxon>
        <taxon>Pseudochelatococcus</taxon>
    </lineage>
</organism>
<proteinExistence type="predicted"/>
<dbReference type="PANTHER" id="PTHR43031">
    <property type="entry name" value="FAD-DEPENDENT OXIDOREDUCTASE"/>
    <property type="match status" value="1"/>
</dbReference>
<dbReference type="PROSITE" id="PS50206">
    <property type="entry name" value="RHODANESE_3"/>
    <property type="match status" value="4"/>
</dbReference>
<evidence type="ECO:0000259" key="1">
    <source>
        <dbReference type="PROSITE" id="PS50206"/>
    </source>
</evidence>
<dbReference type="AlphaFoldDB" id="A0A7W5Z6M1"/>
<name>A0A7W5Z6M1_9HYPH</name>
<feature type="domain" description="Rhodanese" evidence="1">
    <location>
        <begin position="155"/>
        <end position="246"/>
    </location>
</feature>
<protein>
    <submittedName>
        <fullName evidence="2">Rhodanese-related sulfurtransferase</fullName>
    </submittedName>
</protein>
<feature type="domain" description="Rhodanese" evidence="1">
    <location>
        <begin position="31"/>
        <end position="122"/>
    </location>
</feature>
<accession>A0A7W5Z6M1</accession>
<dbReference type="Gene3D" id="3.40.250.10">
    <property type="entry name" value="Rhodanese-like domain"/>
    <property type="match status" value="4"/>
</dbReference>
<dbReference type="RefSeq" id="WP_183753439.1">
    <property type="nucleotide sequence ID" value="NZ_JACICC010000006.1"/>
</dbReference>
<dbReference type="GO" id="GO:0016740">
    <property type="term" value="F:transferase activity"/>
    <property type="evidence" value="ECO:0007669"/>
    <property type="project" value="UniProtKB-KW"/>
</dbReference>
<dbReference type="SMART" id="SM00450">
    <property type="entry name" value="RHOD"/>
    <property type="match status" value="4"/>
</dbReference>
<comment type="caution">
    <text evidence="2">The sequence shown here is derived from an EMBL/GenBank/DDBJ whole genome shotgun (WGS) entry which is preliminary data.</text>
</comment>
<dbReference type="SUPFAM" id="SSF52821">
    <property type="entry name" value="Rhodanese/Cell cycle control phosphatase"/>
    <property type="match status" value="4"/>
</dbReference>